<sequence length="249" mass="28414">MVHLEKRTRLWIWVGTGILIILVFIIGYNRDYRFRNNFTIGKVGTLTVTLPLPDTFVYVDETEKAKTTKENETVVIKLSPRTHSVITSHIGYYPWTKQITIPSDENIILSPIFVSVNASGMIITNNDSDYWKIRDMVERYKLPTKESPITSDDKTTIIWLYDNAIMATVGSTTTTVIQPDTIIRNIAFYKDRSDAVIFSTYTAIYVIEIAKGDSQNFFPIYKGTSPSFIKVDPNFIYVKDGANLMQVVI</sequence>
<organism evidence="2 3">
    <name type="scientific">Candidatus Zambryskibacteria bacterium RIFCSPHIGHO2_02_38_10.5</name>
    <dbReference type="NCBI Taxonomy" id="1802742"/>
    <lineage>
        <taxon>Bacteria</taxon>
        <taxon>Candidatus Zambryskiibacteriota</taxon>
    </lineage>
</organism>
<dbReference type="Gene3D" id="2.60.40.1120">
    <property type="entry name" value="Carboxypeptidase-like, regulatory domain"/>
    <property type="match status" value="1"/>
</dbReference>
<evidence type="ECO:0008006" key="4">
    <source>
        <dbReference type="Google" id="ProtNLM"/>
    </source>
</evidence>
<gene>
    <name evidence="2" type="ORF">A2W58_01885</name>
</gene>
<dbReference type="AlphaFoldDB" id="A0A1G2TA10"/>
<dbReference type="Proteomes" id="UP000179264">
    <property type="component" value="Unassembled WGS sequence"/>
</dbReference>
<reference evidence="2 3" key="1">
    <citation type="journal article" date="2016" name="Nat. Commun.">
        <title>Thousands of microbial genomes shed light on interconnected biogeochemical processes in an aquifer system.</title>
        <authorList>
            <person name="Anantharaman K."/>
            <person name="Brown C.T."/>
            <person name="Hug L.A."/>
            <person name="Sharon I."/>
            <person name="Castelle C.J."/>
            <person name="Probst A.J."/>
            <person name="Thomas B.C."/>
            <person name="Singh A."/>
            <person name="Wilkins M.J."/>
            <person name="Karaoz U."/>
            <person name="Brodie E.L."/>
            <person name="Williams K.H."/>
            <person name="Hubbard S.S."/>
            <person name="Banfield J.F."/>
        </authorList>
    </citation>
    <scope>NUCLEOTIDE SEQUENCE [LARGE SCALE GENOMIC DNA]</scope>
</reference>
<proteinExistence type="predicted"/>
<keyword evidence="1" id="KW-0472">Membrane</keyword>
<evidence type="ECO:0000313" key="3">
    <source>
        <dbReference type="Proteomes" id="UP000179264"/>
    </source>
</evidence>
<dbReference type="InterPro" id="IPR008969">
    <property type="entry name" value="CarboxyPept-like_regulatory"/>
</dbReference>
<dbReference type="SUPFAM" id="SSF49464">
    <property type="entry name" value="Carboxypeptidase regulatory domain-like"/>
    <property type="match status" value="1"/>
</dbReference>
<evidence type="ECO:0000313" key="2">
    <source>
        <dbReference type="EMBL" id="OHA93992.1"/>
    </source>
</evidence>
<comment type="caution">
    <text evidence="2">The sequence shown here is derived from an EMBL/GenBank/DDBJ whole genome shotgun (WGS) entry which is preliminary data.</text>
</comment>
<name>A0A1G2TA10_9BACT</name>
<dbReference type="EMBL" id="MHVL01000004">
    <property type="protein sequence ID" value="OHA93992.1"/>
    <property type="molecule type" value="Genomic_DNA"/>
</dbReference>
<evidence type="ECO:0000256" key="1">
    <source>
        <dbReference type="SAM" id="Phobius"/>
    </source>
</evidence>
<protein>
    <recommendedName>
        <fullName evidence="4">PEGA domain-containing protein</fullName>
    </recommendedName>
</protein>
<keyword evidence="1" id="KW-1133">Transmembrane helix</keyword>
<accession>A0A1G2TA10</accession>
<feature type="transmembrane region" description="Helical" evidence="1">
    <location>
        <begin position="10"/>
        <end position="28"/>
    </location>
</feature>
<keyword evidence="1" id="KW-0812">Transmembrane</keyword>